<feature type="compositionally biased region" description="Basic and acidic residues" evidence="2">
    <location>
        <begin position="124"/>
        <end position="140"/>
    </location>
</feature>
<feature type="compositionally biased region" description="Basic and acidic residues" evidence="2">
    <location>
        <begin position="32"/>
        <end position="54"/>
    </location>
</feature>
<evidence type="ECO:0000313" key="4">
    <source>
        <dbReference type="Proteomes" id="UP000605846"/>
    </source>
</evidence>
<evidence type="ECO:0000256" key="1">
    <source>
        <dbReference type="SAM" id="Coils"/>
    </source>
</evidence>
<name>A0A8H7BTP1_9FUNG</name>
<dbReference type="EMBL" id="JABAYA010000016">
    <property type="protein sequence ID" value="KAF7730386.1"/>
    <property type="molecule type" value="Genomic_DNA"/>
</dbReference>
<feature type="coiled-coil region" evidence="1">
    <location>
        <begin position="597"/>
        <end position="703"/>
    </location>
</feature>
<keyword evidence="1" id="KW-0175">Coiled coil</keyword>
<feature type="compositionally biased region" description="Basic and acidic residues" evidence="2">
    <location>
        <begin position="62"/>
        <end position="73"/>
    </location>
</feature>
<evidence type="ECO:0000256" key="2">
    <source>
        <dbReference type="SAM" id="MobiDB-lite"/>
    </source>
</evidence>
<protein>
    <submittedName>
        <fullName evidence="3">Uncharacterized protein</fullName>
    </submittedName>
</protein>
<dbReference type="OrthoDB" id="5569911at2759"/>
<feature type="compositionally biased region" description="Polar residues" evidence="2">
    <location>
        <begin position="1"/>
        <end position="19"/>
    </location>
</feature>
<feature type="compositionally biased region" description="Polar residues" evidence="2">
    <location>
        <begin position="160"/>
        <end position="174"/>
    </location>
</feature>
<evidence type="ECO:0000313" key="3">
    <source>
        <dbReference type="EMBL" id="KAF7730386.1"/>
    </source>
</evidence>
<dbReference type="Proteomes" id="UP000605846">
    <property type="component" value="Unassembled WGS sequence"/>
</dbReference>
<comment type="caution">
    <text evidence="3">The sequence shown here is derived from an EMBL/GenBank/DDBJ whole genome shotgun (WGS) entry which is preliminary data.</text>
</comment>
<accession>A0A8H7BTP1</accession>
<dbReference type="AlphaFoldDB" id="A0A8H7BTP1"/>
<feature type="coiled-coil region" evidence="1">
    <location>
        <begin position="389"/>
        <end position="572"/>
    </location>
</feature>
<keyword evidence="4" id="KW-1185">Reference proteome</keyword>
<proteinExistence type="predicted"/>
<sequence>MSSSRVKPQSTFSRTSVSVGNKLKNNPFFANRHKEDASDAKKLLPIKKSAESKLRKPTALDANHRLPEPKSLRNNETAMPREGLKQQPKLPTPVRRISQTPKSNLKTVIPKRRQGPEIPPYLDSRLKPSEEASLKTDLPKTKPNVPTAEKKTGVKPRQTPKISDNTASAKEDTSNIVQKSSFDRRDTTIDALRTRIELEVGTQRAALALLKLEKEPLPDLHASTHRIEKLVDELFFRISQTSENHWNSMQRLAGSLAHSPPNSAFHDRRDSRDQLFIRLEAIATKHVKHRKKSIHTLKTESINDDNSSVLSTDDSIFSKSVRTSVTSIAPDDDYRQSLAINQTLAAIQKQFVDYEQQIADDQTKLCEIREQLAQEQRRREELEGKVALTLTLEDQVSKLQLELAQKQETEAFNTNKSEEYQSQQDHTIAQLELQLSLEQSHREELEKRHVHLQQQISQLQQELAEKQQEQKDSSEKWQEQITNLQLTITQETTRKKEQEAQCRKVMNCSLDEAIESMATHREETEKLQQELMKQEEACSTWRSKATAKEMELADLQNRLLGLQEKKASSSETEALNIAFQEAQRAYTARESAFILQTASLEAELGSILKEYERLTRNITDFHLERKAFETKMQEMANEVHMLQAMLADEQVKRIGDENGTTASLRKEFRQLMADVKAEHQQAMERERERQQQTENKLRALKHDLEMKRWEKVDVGVQTKFVAYPCS</sequence>
<organism evidence="3 4">
    <name type="scientific">Apophysomyces ossiformis</name>
    <dbReference type="NCBI Taxonomy" id="679940"/>
    <lineage>
        <taxon>Eukaryota</taxon>
        <taxon>Fungi</taxon>
        <taxon>Fungi incertae sedis</taxon>
        <taxon>Mucoromycota</taxon>
        <taxon>Mucoromycotina</taxon>
        <taxon>Mucoromycetes</taxon>
        <taxon>Mucorales</taxon>
        <taxon>Mucorineae</taxon>
        <taxon>Mucoraceae</taxon>
        <taxon>Apophysomyces</taxon>
    </lineage>
</organism>
<reference evidence="3" key="1">
    <citation type="submission" date="2020-01" db="EMBL/GenBank/DDBJ databases">
        <title>Genome Sequencing of Three Apophysomyces-Like Fungal Strains Confirms a Novel Fungal Genus in the Mucoromycota with divergent Burkholderia-like Endosymbiotic Bacteria.</title>
        <authorList>
            <person name="Stajich J.E."/>
            <person name="Macias A.M."/>
            <person name="Carter-House D."/>
            <person name="Lovett B."/>
            <person name="Kasson L.R."/>
            <person name="Berry K."/>
            <person name="Grigoriev I."/>
            <person name="Chang Y."/>
            <person name="Spatafora J."/>
            <person name="Kasson M.T."/>
        </authorList>
    </citation>
    <scope>NUCLEOTIDE SEQUENCE</scope>
    <source>
        <strain evidence="3">NRRL A-21654</strain>
    </source>
</reference>
<gene>
    <name evidence="3" type="ORF">EC973_002192</name>
</gene>
<feature type="region of interest" description="Disordered" evidence="2">
    <location>
        <begin position="1"/>
        <end position="174"/>
    </location>
</feature>
<feature type="compositionally biased region" description="Polar residues" evidence="2">
    <location>
        <begin position="97"/>
        <end position="106"/>
    </location>
</feature>